<dbReference type="AlphaFoldDB" id="A0A7X5TUH2"/>
<dbReference type="SUPFAM" id="SSF55073">
    <property type="entry name" value="Nucleotide cyclase"/>
    <property type="match status" value="1"/>
</dbReference>
<dbReference type="SMART" id="SM00267">
    <property type="entry name" value="GGDEF"/>
    <property type="match status" value="1"/>
</dbReference>
<dbReference type="Proteomes" id="UP000541033">
    <property type="component" value="Unassembled WGS sequence"/>
</dbReference>
<feature type="transmembrane region" description="Helical" evidence="1">
    <location>
        <begin position="122"/>
        <end position="140"/>
    </location>
</feature>
<feature type="domain" description="GGDEF" evidence="2">
    <location>
        <begin position="202"/>
        <end position="315"/>
    </location>
</feature>
<dbReference type="InterPro" id="IPR029787">
    <property type="entry name" value="Nucleotide_cyclase"/>
</dbReference>
<dbReference type="PROSITE" id="PS51257">
    <property type="entry name" value="PROKAR_LIPOPROTEIN"/>
    <property type="match status" value="1"/>
</dbReference>
<sequence length="315" mass="34006">MFDSIRHSIRETNTPFSRVTGIAALVVACSTIVDAITAKDANALLYALVATGIALGFAGFTFSRGASLHPAVGLIGVLILAATLCVLIIAAESPMLVTNNFLLIPMVAVYLGWFYPTRIATAAFLLLMLLVTIAVALNPFESIWTVYTNVFLVSAFSLFSSGFLQRQLNTLAATDVLTGALNRRGFERVSTMEVARATRLGEPLTLAVIDFDNFKEINDSHGHAAGDQELVDAVTAWRSVLRPYDWISRTGGDEFVLLLAGITENEATATINRLRESHRSSWSAGVVSLIPGEDVQSALRRADALLYANKKPNEA</sequence>
<dbReference type="PROSITE" id="PS50887">
    <property type="entry name" value="GGDEF"/>
    <property type="match status" value="1"/>
</dbReference>
<dbReference type="Pfam" id="PF00990">
    <property type="entry name" value="GGDEF"/>
    <property type="match status" value="1"/>
</dbReference>
<dbReference type="CDD" id="cd01949">
    <property type="entry name" value="GGDEF"/>
    <property type="match status" value="1"/>
</dbReference>
<feature type="transmembrane region" description="Helical" evidence="1">
    <location>
        <begin position="97"/>
        <end position="115"/>
    </location>
</feature>
<evidence type="ECO:0000256" key="1">
    <source>
        <dbReference type="SAM" id="Phobius"/>
    </source>
</evidence>
<dbReference type="RefSeq" id="WP_167150984.1">
    <property type="nucleotide sequence ID" value="NZ_JAAMOX010000002.1"/>
</dbReference>
<dbReference type="InterPro" id="IPR050469">
    <property type="entry name" value="Diguanylate_Cyclase"/>
</dbReference>
<name>A0A7X5TUH2_9MICO</name>
<feature type="transmembrane region" description="Helical" evidence="1">
    <location>
        <begin position="71"/>
        <end position="91"/>
    </location>
</feature>
<accession>A0A7X5TUH2</accession>
<comment type="caution">
    <text evidence="3">The sequence shown here is derived from an EMBL/GenBank/DDBJ whole genome shotgun (WGS) entry which is preliminary data.</text>
</comment>
<dbReference type="GO" id="GO:0052621">
    <property type="term" value="F:diguanylate cyclase activity"/>
    <property type="evidence" value="ECO:0007669"/>
    <property type="project" value="TreeGrafter"/>
</dbReference>
<dbReference type="InterPro" id="IPR000160">
    <property type="entry name" value="GGDEF_dom"/>
</dbReference>
<keyword evidence="1" id="KW-1133">Transmembrane helix</keyword>
<keyword evidence="4" id="KW-1185">Reference proteome</keyword>
<feature type="transmembrane region" description="Helical" evidence="1">
    <location>
        <begin position="21"/>
        <end position="38"/>
    </location>
</feature>
<dbReference type="PANTHER" id="PTHR45138">
    <property type="entry name" value="REGULATORY COMPONENTS OF SENSORY TRANSDUCTION SYSTEM"/>
    <property type="match status" value="1"/>
</dbReference>
<proteinExistence type="predicted"/>
<evidence type="ECO:0000313" key="3">
    <source>
        <dbReference type="EMBL" id="NIH54564.1"/>
    </source>
</evidence>
<feature type="transmembrane region" description="Helical" evidence="1">
    <location>
        <begin position="146"/>
        <end position="164"/>
    </location>
</feature>
<evidence type="ECO:0000313" key="4">
    <source>
        <dbReference type="Proteomes" id="UP000541033"/>
    </source>
</evidence>
<protein>
    <submittedName>
        <fullName evidence="3">Diguanylate cyclase (GGDEF)-like protein</fullName>
    </submittedName>
</protein>
<dbReference type="Gene3D" id="3.30.70.270">
    <property type="match status" value="1"/>
</dbReference>
<gene>
    <name evidence="3" type="ORF">FHX76_002460</name>
</gene>
<keyword evidence="1" id="KW-0812">Transmembrane</keyword>
<dbReference type="PANTHER" id="PTHR45138:SF9">
    <property type="entry name" value="DIGUANYLATE CYCLASE DGCM-RELATED"/>
    <property type="match status" value="1"/>
</dbReference>
<reference evidence="3 4" key="1">
    <citation type="submission" date="2020-02" db="EMBL/GenBank/DDBJ databases">
        <title>Sequencing the genomes of 1000 actinobacteria strains.</title>
        <authorList>
            <person name="Klenk H.-P."/>
        </authorList>
    </citation>
    <scope>NUCLEOTIDE SEQUENCE [LARGE SCALE GENOMIC DNA]</scope>
    <source>
        <strain evidence="3 4">DSM 27960</strain>
    </source>
</reference>
<dbReference type="NCBIfam" id="TIGR00254">
    <property type="entry name" value="GGDEF"/>
    <property type="match status" value="1"/>
</dbReference>
<organism evidence="3 4">
    <name type="scientific">Lysinibacter cavernae</name>
    <dbReference type="NCBI Taxonomy" id="1640652"/>
    <lineage>
        <taxon>Bacteria</taxon>
        <taxon>Bacillati</taxon>
        <taxon>Actinomycetota</taxon>
        <taxon>Actinomycetes</taxon>
        <taxon>Micrococcales</taxon>
        <taxon>Microbacteriaceae</taxon>
        <taxon>Lysinibacter</taxon>
    </lineage>
</organism>
<keyword evidence="1" id="KW-0472">Membrane</keyword>
<feature type="transmembrane region" description="Helical" evidence="1">
    <location>
        <begin position="44"/>
        <end position="62"/>
    </location>
</feature>
<dbReference type="InterPro" id="IPR043128">
    <property type="entry name" value="Rev_trsase/Diguanyl_cyclase"/>
</dbReference>
<evidence type="ECO:0000259" key="2">
    <source>
        <dbReference type="PROSITE" id="PS50887"/>
    </source>
</evidence>
<dbReference type="EMBL" id="JAAMOX010000002">
    <property type="protein sequence ID" value="NIH54564.1"/>
    <property type="molecule type" value="Genomic_DNA"/>
</dbReference>